<reference evidence="1" key="1">
    <citation type="submission" date="2021-02" db="EMBL/GenBank/DDBJ databases">
        <authorList>
            <consortium name="DOE Joint Genome Institute"/>
            <person name="Ahrendt S."/>
            <person name="Looney B.P."/>
            <person name="Miyauchi S."/>
            <person name="Morin E."/>
            <person name="Drula E."/>
            <person name="Courty P.E."/>
            <person name="Chicoki N."/>
            <person name="Fauchery L."/>
            <person name="Kohler A."/>
            <person name="Kuo A."/>
            <person name="Labutti K."/>
            <person name="Pangilinan J."/>
            <person name="Lipzen A."/>
            <person name="Riley R."/>
            <person name="Andreopoulos W."/>
            <person name="He G."/>
            <person name="Johnson J."/>
            <person name="Barry K.W."/>
            <person name="Grigoriev I.V."/>
            <person name="Nagy L."/>
            <person name="Hibbett D."/>
            <person name="Henrissat B."/>
            <person name="Matheny P.B."/>
            <person name="Labbe J."/>
            <person name="Martin F."/>
        </authorList>
    </citation>
    <scope>NUCLEOTIDE SEQUENCE</scope>
    <source>
        <strain evidence="1">FP105234-sp</strain>
    </source>
</reference>
<dbReference type="Proteomes" id="UP000814033">
    <property type="component" value="Unassembled WGS sequence"/>
</dbReference>
<evidence type="ECO:0000313" key="2">
    <source>
        <dbReference type="Proteomes" id="UP000814033"/>
    </source>
</evidence>
<name>A0ACB8RWT8_9AGAM</name>
<protein>
    <submittedName>
        <fullName evidence="1">Uncharacterized protein</fullName>
    </submittedName>
</protein>
<evidence type="ECO:0000313" key="1">
    <source>
        <dbReference type="EMBL" id="KAI0048628.1"/>
    </source>
</evidence>
<reference evidence="1" key="2">
    <citation type="journal article" date="2022" name="New Phytol.">
        <title>Evolutionary transition to the ectomycorrhizal habit in the genomes of a hyperdiverse lineage of mushroom-forming fungi.</title>
        <authorList>
            <person name="Looney B."/>
            <person name="Miyauchi S."/>
            <person name="Morin E."/>
            <person name="Drula E."/>
            <person name="Courty P.E."/>
            <person name="Kohler A."/>
            <person name="Kuo A."/>
            <person name="LaButti K."/>
            <person name="Pangilinan J."/>
            <person name="Lipzen A."/>
            <person name="Riley R."/>
            <person name="Andreopoulos W."/>
            <person name="He G."/>
            <person name="Johnson J."/>
            <person name="Nolan M."/>
            <person name="Tritt A."/>
            <person name="Barry K.W."/>
            <person name="Grigoriev I.V."/>
            <person name="Nagy L.G."/>
            <person name="Hibbett D."/>
            <person name="Henrissat B."/>
            <person name="Matheny P.B."/>
            <person name="Labbe J."/>
            <person name="Martin F.M."/>
        </authorList>
    </citation>
    <scope>NUCLEOTIDE SEQUENCE</scope>
    <source>
        <strain evidence="1">FP105234-sp</strain>
    </source>
</reference>
<organism evidence="1 2">
    <name type="scientific">Auriscalpium vulgare</name>
    <dbReference type="NCBI Taxonomy" id="40419"/>
    <lineage>
        <taxon>Eukaryota</taxon>
        <taxon>Fungi</taxon>
        <taxon>Dikarya</taxon>
        <taxon>Basidiomycota</taxon>
        <taxon>Agaricomycotina</taxon>
        <taxon>Agaricomycetes</taxon>
        <taxon>Russulales</taxon>
        <taxon>Auriscalpiaceae</taxon>
        <taxon>Auriscalpium</taxon>
    </lineage>
</organism>
<accession>A0ACB8RWT8</accession>
<sequence length="291" mass="32431">MLVVHLGWVKVTHVCRRWRQVALDYDLLWRRIPSVPVTEWTFRFIERSGATPLVFALQDNFWQYNSPWDVLRQEIHRLGELHLLGKRAIAQMSRVVDDLKPLEGLPMHVLDIHARNDGPPGEQEGTTFLPGDFLAGLNASLHRPHLQRAFDTEHGLLVGMLATLKANPDLEHLLVDCLPPTILSSDIVNLPRLQSIKIGVSIVACAQTMRHIAIPSSARTHFSCLYDEQDAPHAPLLRLVGERLAPSGTGKSVKICTLMVKCGGIYSPLCDDHFGPPDVVLTLPTNTTHAS</sequence>
<comment type="caution">
    <text evidence="1">The sequence shown here is derived from an EMBL/GenBank/DDBJ whole genome shotgun (WGS) entry which is preliminary data.</text>
</comment>
<keyword evidence="2" id="KW-1185">Reference proteome</keyword>
<dbReference type="EMBL" id="MU275884">
    <property type="protein sequence ID" value="KAI0048628.1"/>
    <property type="molecule type" value="Genomic_DNA"/>
</dbReference>
<proteinExistence type="predicted"/>
<gene>
    <name evidence="1" type="ORF">FA95DRAFT_1605124</name>
</gene>